<dbReference type="EMBL" id="LAZR01029742">
    <property type="protein sequence ID" value="KKL58666.1"/>
    <property type="molecule type" value="Genomic_DNA"/>
</dbReference>
<dbReference type="AlphaFoldDB" id="A0A0F9DXW7"/>
<protein>
    <submittedName>
        <fullName evidence="1">Uncharacterized protein</fullName>
    </submittedName>
</protein>
<sequence length="78" mass="9005">MKGLDKKHKQIKADVELNYLKIKDAEGWLEELRAECEHPEVENMDYMWAPGHISNAPVCVVCGEVIPDWATRTPWPDE</sequence>
<organism evidence="1">
    <name type="scientific">marine sediment metagenome</name>
    <dbReference type="NCBI Taxonomy" id="412755"/>
    <lineage>
        <taxon>unclassified sequences</taxon>
        <taxon>metagenomes</taxon>
        <taxon>ecological metagenomes</taxon>
    </lineage>
</organism>
<reference evidence="1" key="1">
    <citation type="journal article" date="2015" name="Nature">
        <title>Complex archaea that bridge the gap between prokaryotes and eukaryotes.</title>
        <authorList>
            <person name="Spang A."/>
            <person name="Saw J.H."/>
            <person name="Jorgensen S.L."/>
            <person name="Zaremba-Niedzwiedzka K."/>
            <person name="Martijn J."/>
            <person name="Lind A.E."/>
            <person name="van Eijk R."/>
            <person name="Schleper C."/>
            <person name="Guy L."/>
            <person name="Ettema T.J."/>
        </authorList>
    </citation>
    <scope>NUCLEOTIDE SEQUENCE</scope>
</reference>
<name>A0A0F9DXW7_9ZZZZ</name>
<accession>A0A0F9DXW7</accession>
<comment type="caution">
    <text evidence="1">The sequence shown here is derived from an EMBL/GenBank/DDBJ whole genome shotgun (WGS) entry which is preliminary data.</text>
</comment>
<proteinExistence type="predicted"/>
<gene>
    <name evidence="1" type="ORF">LCGC14_2223050</name>
</gene>
<evidence type="ECO:0000313" key="1">
    <source>
        <dbReference type="EMBL" id="KKL58666.1"/>
    </source>
</evidence>